<proteinExistence type="inferred from homology"/>
<dbReference type="RefSeq" id="WP_197351826.1">
    <property type="nucleotide sequence ID" value="NZ_CP048882.1"/>
</dbReference>
<dbReference type="KEGG" id="sbat:G4Z16_18335"/>
<evidence type="ECO:0000256" key="4">
    <source>
        <dbReference type="ARBA" id="ARBA00022989"/>
    </source>
</evidence>
<dbReference type="PANTHER" id="PTHR43701:SF2">
    <property type="entry name" value="MEMBRANE TRANSPORTER PROTEIN YJNA-RELATED"/>
    <property type="match status" value="1"/>
</dbReference>
<protein>
    <recommendedName>
        <fullName evidence="6">Probable membrane transporter protein</fullName>
    </recommendedName>
</protein>
<dbReference type="Pfam" id="PF01925">
    <property type="entry name" value="TauE"/>
    <property type="match status" value="1"/>
</dbReference>
<evidence type="ECO:0000256" key="5">
    <source>
        <dbReference type="ARBA" id="ARBA00023136"/>
    </source>
</evidence>
<feature type="transmembrane region" description="Helical" evidence="6">
    <location>
        <begin position="234"/>
        <end position="252"/>
    </location>
</feature>
<organism evidence="7 8">
    <name type="scientific">Streptomyces bathyalis</name>
    <dbReference type="NCBI Taxonomy" id="2710756"/>
    <lineage>
        <taxon>Bacteria</taxon>
        <taxon>Bacillati</taxon>
        <taxon>Actinomycetota</taxon>
        <taxon>Actinomycetes</taxon>
        <taxon>Kitasatosporales</taxon>
        <taxon>Streptomycetaceae</taxon>
        <taxon>Streptomyces</taxon>
    </lineage>
</organism>
<evidence type="ECO:0000256" key="3">
    <source>
        <dbReference type="ARBA" id="ARBA00022692"/>
    </source>
</evidence>
<dbReference type="InterPro" id="IPR002781">
    <property type="entry name" value="TM_pro_TauE-like"/>
</dbReference>
<dbReference type="PANTHER" id="PTHR43701">
    <property type="entry name" value="MEMBRANE TRANSPORTER PROTEIN MJ0441-RELATED"/>
    <property type="match status" value="1"/>
</dbReference>
<dbReference type="Proteomes" id="UP000595046">
    <property type="component" value="Chromosome"/>
</dbReference>
<keyword evidence="6" id="KW-1003">Cell membrane</keyword>
<evidence type="ECO:0000256" key="6">
    <source>
        <dbReference type="RuleBase" id="RU363041"/>
    </source>
</evidence>
<feature type="transmembrane region" description="Helical" evidence="6">
    <location>
        <begin position="144"/>
        <end position="170"/>
    </location>
</feature>
<dbReference type="GO" id="GO:0005886">
    <property type="term" value="C:plasma membrane"/>
    <property type="evidence" value="ECO:0007669"/>
    <property type="project" value="UniProtKB-SubCell"/>
</dbReference>
<dbReference type="InterPro" id="IPR051598">
    <property type="entry name" value="TSUP/Inactive_protease-like"/>
</dbReference>
<gene>
    <name evidence="7" type="ORF">G4Z16_18335</name>
</gene>
<comment type="subcellular location">
    <subcellularLocation>
        <location evidence="6">Cell membrane</location>
        <topology evidence="6">Multi-pass membrane protein</topology>
    </subcellularLocation>
    <subcellularLocation>
        <location evidence="1">Membrane</location>
        <topology evidence="1">Multi-pass membrane protein</topology>
    </subcellularLocation>
</comment>
<keyword evidence="4 6" id="KW-1133">Transmembrane helix</keyword>
<feature type="transmembrane region" description="Helical" evidence="6">
    <location>
        <begin position="101"/>
        <end position="123"/>
    </location>
</feature>
<comment type="similarity">
    <text evidence="2 6">Belongs to the 4-toluene sulfonate uptake permease (TSUP) (TC 2.A.102) family.</text>
</comment>
<dbReference type="EMBL" id="CP048882">
    <property type="protein sequence ID" value="QPP08035.1"/>
    <property type="molecule type" value="Genomic_DNA"/>
</dbReference>
<evidence type="ECO:0000313" key="8">
    <source>
        <dbReference type="Proteomes" id="UP000595046"/>
    </source>
</evidence>
<feature type="transmembrane region" description="Helical" evidence="6">
    <location>
        <begin position="7"/>
        <end position="26"/>
    </location>
</feature>
<sequence length="256" mass="25942">MTGLDDIALLAAAGVIAGLVGSAGGITSLLSYPALLAVGLPALSANVTNLVAGVACWPGAALASQPELAGRGRWLRRWVLLSALGGAMGSVLLLSTPPGTFARVVPFLVAAGSLALLVQPWLVGDASRRRHGHTSGVRGAVLPVGLIAVSVYGGYFGAGSGVMTLALLLITAEPHMATANALKNMLIGALTLVSALVFAVFGPVDWVAVLPLGLGMFIGSTLGPRVARRLPATLLRWLVALIGIGLAIQLWINPGE</sequence>
<name>A0A7T1WUL5_9ACTN</name>
<keyword evidence="3 6" id="KW-0812">Transmembrane</keyword>
<keyword evidence="8" id="KW-1185">Reference proteome</keyword>
<keyword evidence="5 6" id="KW-0472">Membrane</keyword>
<feature type="transmembrane region" description="Helical" evidence="6">
    <location>
        <begin position="190"/>
        <end position="214"/>
    </location>
</feature>
<feature type="transmembrane region" description="Helical" evidence="6">
    <location>
        <begin position="78"/>
        <end position="95"/>
    </location>
</feature>
<evidence type="ECO:0000256" key="1">
    <source>
        <dbReference type="ARBA" id="ARBA00004141"/>
    </source>
</evidence>
<reference evidence="8" key="1">
    <citation type="submission" date="2020-02" db="EMBL/GenBank/DDBJ databases">
        <title>Streptomyces sp. ASO4wet.</title>
        <authorList>
            <person name="Risdian C."/>
            <person name="Landwehr W."/>
            <person name="Schupp P."/>
            <person name="Wink J."/>
        </authorList>
    </citation>
    <scope>NUCLEOTIDE SEQUENCE [LARGE SCALE GENOMIC DNA]</scope>
    <source>
        <strain evidence="8">ASO4wet</strain>
    </source>
</reference>
<evidence type="ECO:0000313" key="7">
    <source>
        <dbReference type="EMBL" id="QPP08035.1"/>
    </source>
</evidence>
<feature type="transmembrane region" description="Helical" evidence="6">
    <location>
        <begin position="32"/>
        <end position="57"/>
    </location>
</feature>
<accession>A0A7T1WUL5</accession>
<evidence type="ECO:0000256" key="2">
    <source>
        <dbReference type="ARBA" id="ARBA00009142"/>
    </source>
</evidence>
<dbReference type="AlphaFoldDB" id="A0A7T1WUL5"/>